<protein>
    <recommendedName>
        <fullName evidence="3">BioF2-like acetyltransferase domain-containing protein</fullName>
    </recommendedName>
</protein>
<evidence type="ECO:0000313" key="2">
    <source>
        <dbReference type="Proteomes" id="UP000064893"/>
    </source>
</evidence>
<dbReference type="EMBL" id="CP013118">
    <property type="protein sequence ID" value="ALO15126.1"/>
    <property type="molecule type" value="Genomic_DNA"/>
</dbReference>
<gene>
    <name evidence="1" type="ORF">L21SP5_01476</name>
</gene>
<dbReference type="Gene3D" id="3.40.630.30">
    <property type="match status" value="1"/>
</dbReference>
<sequence>MKTLTFSHNSNIDTAKWDSCIQNAPNSRIYGFSWYLDIIFPEWYGLIYGDFEYVMPVFISKKWGLKYILQPPYAQQTGVFPNPEQEIMLKFTRRLSQEARYIQTNLNNSNHIPKNWEIISKENFLLNLSDTYQNIRSGFNKHTKRYTNKAKKNVNINEHITIKQYIDLKKAASGKFINDEILNKLRLILLKSQERNMLELLAAYDQQNELCAAAAFIHDPRRITYINGVSSDLGKTHRAMYAIINDFLHKNTENPKVLDFEGSSIPGVARFFRGFGAQPEQYYLIKQNRLPFLIKGLIK</sequence>
<dbReference type="SUPFAM" id="SSF55729">
    <property type="entry name" value="Acyl-CoA N-acyltransferases (Nat)"/>
    <property type="match status" value="1"/>
</dbReference>
<organism evidence="1 2">
    <name type="scientific">Salinivirga cyanobacteriivorans</name>
    <dbReference type="NCBI Taxonomy" id="1307839"/>
    <lineage>
        <taxon>Bacteria</taxon>
        <taxon>Pseudomonadati</taxon>
        <taxon>Bacteroidota</taxon>
        <taxon>Bacteroidia</taxon>
        <taxon>Bacteroidales</taxon>
        <taxon>Salinivirgaceae</taxon>
        <taxon>Salinivirga</taxon>
    </lineage>
</organism>
<evidence type="ECO:0008006" key="3">
    <source>
        <dbReference type="Google" id="ProtNLM"/>
    </source>
</evidence>
<evidence type="ECO:0000313" key="1">
    <source>
        <dbReference type="EMBL" id="ALO15126.1"/>
    </source>
</evidence>
<dbReference type="AlphaFoldDB" id="A0A0S2HYQ7"/>
<name>A0A0S2HYQ7_9BACT</name>
<proteinExistence type="predicted"/>
<reference evidence="1 2" key="1">
    <citation type="submission" date="2015-11" db="EMBL/GenBank/DDBJ databases">
        <title>Description and complete genome sequence of a novel strain predominating in hypersaline microbial mats and representing a new family of the Bacteriodetes phylum.</title>
        <authorList>
            <person name="Spring S."/>
            <person name="Bunk B."/>
            <person name="Sproer C."/>
            <person name="Klenk H.-P."/>
        </authorList>
    </citation>
    <scope>NUCLEOTIDE SEQUENCE [LARGE SCALE GENOMIC DNA]</scope>
    <source>
        <strain evidence="1 2">L21-Spi-D4</strain>
    </source>
</reference>
<dbReference type="RefSeq" id="WP_057952612.1">
    <property type="nucleotide sequence ID" value="NZ_CP013118.1"/>
</dbReference>
<accession>A0A0S2HYQ7</accession>
<dbReference type="InterPro" id="IPR016181">
    <property type="entry name" value="Acyl_CoA_acyltransferase"/>
</dbReference>
<dbReference type="OrthoDB" id="1113003at2"/>
<dbReference type="Proteomes" id="UP000064893">
    <property type="component" value="Chromosome"/>
</dbReference>
<dbReference type="KEGG" id="blq:L21SP5_01476"/>
<dbReference type="STRING" id="1307839.L21SP5_01476"/>
<keyword evidence="2" id="KW-1185">Reference proteome</keyword>